<gene>
    <name evidence="1" type="ORF">HP548_12375</name>
</gene>
<organism evidence="1 2">
    <name type="scientific">Paenibacillus taichungensis</name>
    <dbReference type="NCBI Taxonomy" id="484184"/>
    <lineage>
        <taxon>Bacteria</taxon>
        <taxon>Bacillati</taxon>
        <taxon>Bacillota</taxon>
        <taxon>Bacilli</taxon>
        <taxon>Bacillales</taxon>
        <taxon>Paenibacillaceae</taxon>
        <taxon>Paenibacillus</taxon>
    </lineage>
</organism>
<protein>
    <recommendedName>
        <fullName evidence="3">RES domain-containing protein</fullName>
    </recommendedName>
</protein>
<evidence type="ECO:0000313" key="1">
    <source>
        <dbReference type="EMBL" id="NUU54872.1"/>
    </source>
</evidence>
<sequence>MSETFELDHCNMCDSCSTKIIKFFNDTGDLCEPKEHYVTELTVDESEEEICCEVCGVKLEFDEEYHVVMIPREIQLAAADVLSSRIGGCEQCHGQQLRAYEHSYNSDPFETDPIEIGGSSYTVEGFLELHGVPEPLTSIFTEIIRCKKCGYGRYPETSDNPYGGIFGKDDDLYTREEVDEFYGLDDFNFEEFSEFSKMYNEDISTMDIYDLKDTLLRNPMLAFKNATGKAIYNVLKAHFDAKGYFSLKPNGVKLYRGRTRTIDSGDPFPIEKMWAAPQGKTSHGRFNFIGASVLYVTDQENAIPYEINPAHDQLIDVATFEILKEELILFDLGSFDEAFQGFFNEVNEETNTIKSAYLLPNYIGACCSEIGYDGLKYTGVHKSTQNSSYINYALFDMEPGIDLKAVSEEVITYRPKITIELDLHQSSETEDIQDTTPSEVEF</sequence>
<dbReference type="RefSeq" id="WP_175381809.1">
    <property type="nucleotide sequence ID" value="NZ_CBCRYD010000039.1"/>
</dbReference>
<reference evidence="1 2" key="1">
    <citation type="submission" date="2020-05" db="EMBL/GenBank/DDBJ databases">
        <title>Genome Sequencing of Type Strains.</title>
        <authorList>
            <person name="Lemaire J.F."/>
            <person name="Inderbitzin P."/>
            <person name="Gregorio O.A."/>
            <person name="Collins S.B."/>
            <person name="Wespe N."/>
            <person name="Knight-Connoni V."/>
        </authorList>
    </citation>
    <scope>NUCLEOTIDE SEQUENCE [LARGE SCALE GENOMIC DNA]</scope>
    <source>
        <strain evidence="1 2">DSM 19942</strain>
    </source>
</reference>
<dbReference type="GeneID" id="97131512"/>
<dbReference type="EMBL" id="JABMCC010000107">
    <property type="protein sequence ID" value="NUU54872.1"/>
    <property type="molecule type" value="Genomic_DNA"/>
</dbReference>
<proteinExistence type="predicted"/>
<accession>A0ABX2MLG5</accession>
<evidence type="ECO:0008006" key="3">
    <source>
        <dbReference type="Google" id="ProtNLM"/>
    </source>
</evidence>
<evidence type="ECO:0000313" key="2">
    <source>
        <dbReference type="Proteomes" id="UP000577724"/>
    </source>
</evidence>
<keyword evidence="2" id="KW-1185">Reference proteome</keyword>
<name>A0ABX2MLG5_9BACL</name>
<dbReference type="Proteomes" id="UP000577724">
    <property type="component" value="Unassembled WGS sequence"/>
</dbReference>
<comment type="caution">
    <text evidence="1">The sequence shown here is derived from an EMBL/GenBank/DDBJ whole genome shotgun (WGS) entry which is preliminary data.</text>
</comment>